<dbReference type="InterPro" id="IPR035907">
    <property type="entry name" value="Hppk_sf"/>
</dbReference>
<evidence type="ECO:0000256" key="4">
    <source>
        <dbReference type="ARBA" id="ARBA00016218"/>
    </source>
</evidence>
<comment type="function">
    <text evidence="10">Catalyzes the transfer of pyrophosphate from adenosine triphosphate (ATP) to 6-hydroxymethyl-7,8-dihydropterin, an enzymatic step in folate biosynthesis pathway.</text>
</comment>
<gene>
    <name evidence="14" type="primary">folK</name>
    <name evidence="14" type="ORF">Ttaiw_00225</name>
</gene>
<sequence>MREPVTAYVGLGANLGDAAAQVRAALQWLQALPQSRCVAISGLWRTAPLEADGPDYCNAVAALHTRLTAPDLLSALHALEARAGRERPYRNAPRTLDLDLLLYGDARIESPRLTVPHPRWQQRAFVLVPLHEIAPQRVSAAALAAVADQPICRW</sequence>
<keyword evidence="9" id="KW-0289">Folate biosynthesis</keyword>
<dbReference type="Proteomes" id="UP000317763">
    <property type="component" value="Unassembled WGS sequence"/>
</dbReference>
<proteinExistence type="inferred from homology"/>
<dbReference type="InterPro" id="IPR000550">
    <property type="entry name" value="Hppk"/>
</dbReference>
<dbReference type="PANTHER" id="PTHR43071:SF1">
    <property type="entry name" value="2-AMINO-4-HYDROXY-6-HYDROXYMETHYLDIHYDROPTERIDINE PYROPHOSPHOKINASE"/>
    <property type="match status" value="1"/>
</dbReference>
<evidence type="ECO:0000256" key="6">
    <source>
        <dbReference type="ARBA" id="ARBA00022741"/>
    </source>
</evidence>
<dbReference type="EMBL" id="VJOM01000001">
    <property type="protein sequence ID" value="TSE34163.1"/>
    <property type="molecule type" value="Genomic_DNA"/>
</dbReference>
<evidence type="ECO:0000256" key="9">
    <source>
        <dbReference type="ARBA" id="ARBA00022909"/>
    </source>
</evidence>
<evidence type="ECO:0000256" key="11">
    <source>
        <dbReference type="ARBA" id="ARBA00029766"/>
    </source>
</evidence>
<comment type="pathway">
    <text evidence="1">Cofactor biosynthesis; tetrahydrofolate biosynthesis; 2-amino-4-hydroxy-6-hydroxymethyl-7,8-dihydropteridine diphosphate from 7,8-dihydroneopterin triphosphate: step 4/4.</text>
</comment>
<evidence type="ECO:0000256" key="8">
    <source>
        <dbReference type="ARBA" id="ARBA00022840"/>
    </source>
</evidence>
<keyword evidence="5 14" id="KW-0808">Transferase</keyword>
<comment type="caution">
    <text evidence="14">The sequence shown here is derived from an EMBL/GenBank/DDBJ whole genome shotgun (WGS) entry which is preliminary data.</text>
</comment>
<evidence type="ECO:0000256" key="1">
    <source>
        <dbReference type="ARBA" id="ARBA00005051"/>
    </source>
</evidence>
<evidence type="ECO:0000256" key="2">
    <source>
        <dbReference type="ARBA" id="ARBA00005810"/>
    </source>
</evidence>
<dbReference type="STRING" id="307486.GCA_000807215_02263"/>
<comment type="similarity">
    <text evidence="2">Belongs to the HPPK family.</text>
</comment>
<keyword evidence="6" id="KW-0547">Nucleotide-binding</keyword>
<dbReference type="GO" id="GO:0003848">
    <property type="term" value="F:2-amino-4-hydroxy-6-hydroxymethyldihydropteridine diphosphokinase activity"/>
    <property type="evidence" value="ECO:0007669"/>
    <property type="project" value="UniProtKB-EC"/>
</dbReference>
<dbReference type="EC" id="2.7.6.3" evidence="3"/>
<evidence type="ECO:0000313" key="15">
    <source>
        <dbReference type="Proteomes" id="UP000317763"/>
    </source>
</evidence>
<evidence type="ECO:0000256" key="5">
    <source>
        <dbReference type="ARBA" id="ARBA00022679"/>
    </source>
</evidence>
<evidence type="ECO:0000256" key="10">
    <source>
        <dbReference type="ARBA" id="ARBA00029409"/>
    </source>
</evidence>
<evidence type="ECO:0000259" key="13">
    <source>
        <dbReference type="PROSITE" id="PS00794"/>
    </source>
</evidence>
<organism evidence="14 15">
    <name type="scientific">Tepidimonas taiwanensis</name>
    <dbReference type="NCBI Taxonomy" id="307486"/>
    <lineage>
        <taxon>Bacteria</taxon>
        <taxon>Pseudomonadati</taxon>
        <taxon>Pseudomonadota</taxon>
        <taxon>Betaproteobacteria</taxon>
        <taxon>Burkholderiales</taxon>
        <taxon>Tepidimonas</taxon>
    </lineage>
</organism>
<dbReference type="RefSeq" id="WP_052231842.1">
    <property type="nucleotide sequence ID" value="NZ_CP083911.1"/>
</dbReference>
<dbReference type="NCBIfam" id="TIGR01498">
    <property type="entry name" value="folK"/>
    <property type="match status" value="1"/>
</dbReference>
<dbReference type="GO" id="GO:0005524">
    <property type="term" value="F:ATP binding"/>
    <property type="evidence" value="ECO:0007669"/>
    <property type="project" value="UniProtKB-KW"/>
</dbReference>
<dbReference type="OrthoDB" id="9808041at2"/>
<dbReference type="SUPFAM" id="SSF55083">
    <property type="entry name" value="6-hydroxymethyl-7,8-dihydropterin pyrophosphokinase, HPPK"/>
    <property type="match status" value="1"/>
</dbReference>
<dbReference type="UniPathway" id="UPA00077">
    <property type="reaction ID" value="UER00155"/>
</dbReference>
<evidence type="ECO:0000256" key="7">
    <source>
        <dbReference type="ARBA" id="ARBA00022777"/>
    </source>
</evidence>
<dbReference type="PANTHER" id="PTHR43071">
    <property type="entry name" value="2-AMINO-4-HYDROXY-6-HYDROXYMETHYLDIHYDROPTERIDINE PYROPHOSPHOKINASE"/>
    <property type="match status" value="1"/>
</dbReference>
<keyword evidence="15" id="KW-1185">Reference proteome</keyword>
<evidence type="ECO:0000256" key="3">
    <source>
        <dbReference type="ARBA" id="ARBA00013253"/>
    </source>
</evidence>
<name>A0A554XEA7_9BURK</name>
<dbReference type="CDD" id="cd00483">
    <property type="entry name" value="HPPK"/>
    <property type="match status" value="1"/>
</dbReference>
<dbReference type="GO" id="GO:0016301">
    <property type="term" value="F:kinase activity"/>
    <property type="evidence" value="ECO:0007669"/>
    <property type="project" value="UniProtKB-KW"/>
</dbReference>
<protein>
    <recommendedName>
        <fullName evidence="4">2-amino-4-hydroxy-6-hydroxymethyldihydropteridine pyrophosphokinase</fullName>
        <ecNumber evidence="3">2.7.6.3</ecNumber>
    </recommendedName>
    <alternativeName>
        <fullName evidence="11">6-hydroxymethyl-7,8-dihydropterin pyrophosphokinase</fullName>
    </alternativeName>
    <alternativeName>
        <fullName evidence="12">7,8-dihydro-6-hydroxymethylpterin-pyrophosphokinase</fullName>
    </alternativeName>
</protein>
<keyword evidence="7 14" id="KW-0418">Kinase</keyword>
<dbReference type="Pfam" id="PF01288">
    <property type="entry name" value="HPPK"/>
    <property type="match status" value="1"/>
</dbReference>
<dbReference type="Gene3D" id="3.30.70.560">
    <property type="entry name" value="7,8-Dihydro-6-hydroxymethylpterin-pyrophosphokinase HPPK"/>
    <property type="match status" value="1"/>
</dbReference>
<accession>A0A554XEA7</accession>
<dbReference type="AlphaFoldDB" id="A0A554XEA7"/>
<feature type="domain" description="7,8-dihydro-6-hydroxymethylpterin-pyrophosphokinase" evidence="13">
    <location>
        <begin position="90"/>
        <end position="101"/>
    </location>
</feature>
<keyword evidence="8" id="KW-0067">ATP-binding</keyword>
<evidence type="ECO:0000313" key="14">
    <source>
        <dbReference type="EMBL" id="TSE34163.1"/>
    </source>
</evidence>
<dbReference type="GO" id="GO:0046656">
    <property type="term" value="P:folic acid biosynthetic process"/>
    <property type="evidence" value="ECO:0007669"/>
    <property type="project" value="UniProtKB-KW"/>
</dbReference>
<dbReference type="GO" id="GO:0046654">
    <property type="term" value="P:tetrahydrofolate biosynthetic process"/>
    <property type="evidence" value="ECO:0007669"/>
    <property type="project" value="UniProtKB-UniPathway"/>
</dbReference>
<reference evidence="14 15" key="1">
    <citation type="submission" date="2019-07" db="EMBL/GenBank/DDBJ databases">
        <title>Tepidimonas taiwanensis I1-1 draft genome.</title>
        <authorList>
            <person name="Da Costa M.S."/>
            <person name="Froufe H.J.C."/>
            <person name="Egas C."/>
            <person name="Albuquerque L."/>
        </authorList>
    </citation>
    <scope>NUCLEOTIDE SEQUENCE [LARGE SCALE GENOMIC DNA]</scope>
    <source>
        <strain evidence="14 15">I1-1</strain>
    </source>
</reference>
<dbReference type="PROSITE" id="PS00794">
    <property type="entry name" value="HPPK"/>
    <property type="match status" value="1"/>
</dbReference>
<evidence type="ECO:0000256" key="12">
    <source>
        <dbReference type="ARBA" id="ARBA00033413"/>
    </source>
</evidence>